<name>A0A8E2EW60_9PEZI</name>
<protein>
    <submittedName>
        <fullName evidence="2">Uncharacterized protein</fullName>
    </submittedName>
</protein>
<evidence type="ECO:0000313" key="3">
    <source>
        <dbReference type="Proteomes" id="UP000250140"/>
    </source>
</evidence>
<dbReference type="Proteomes" id="UP000250140">
    <property type="component" value="Unassembled WGS sequence"/>
</dbReference>
<sequence length="246" mass="28036">MTALNYSYSTFLLMQPVQSLHASRIPPLLSWRLLSPSNGMQLNTNETITLKSLVIKKQTSGRRPKGPKKKATRRTPAPTVFSQLPTALKNPAEIVQQFQGIKKHTTDQNEYLCAKQLLSEQHAAERKALRRKYLDYGLADGVRETNQPELKLLPHTEITGRYLQLVANLEKPPNWSQKESGEYAPMEEVTYTEDQKLAAILYYRQTMVEGEDGSYGQITLDQAAADLRIQPKLLSHWIQHLIEPRI</sequence>
<reference evidence="2 3" key="1">
    <citation type="journal article" date="2016" name="Nat. Commun.">
        <title>Ectomycorrhizal ecology is imprinted in the genome of the dominant symbiotic fungus Cenococcum geophilum.</title>
        <authorList>
            <consortium name="DOE Joint Genome Institute"/>
            <person name="Peter M."/>
            <person name="Kohler A."/>
            <person name="Ohm R.A."/>
            <person name="Kuo A."/>
            <person name="Krutzmann J."/>
            <person name="Morin E."/>
            <person name="Arend M."/>
            <person name="Barry K.W."/>
            <person name="Binder M."/>
            <person name="Choi C."/>
            <person name="Clum A."/>
            <person name="Copeland A."/>
            <person name="Grisel N."/>
            <person name="Haridas S."/>
            <person name="Kipfer T."/>
            <person name="LaButti K."/>
            <person name="Lindquist E."/>
            <person name="Lipzen A."/>
            <person name="Maire R."/>
            <person name="Meier B."/>
            <person name="Mihaltcheva S."/>
            <person name="Molinier V."/>
            <person name="Murat C."/>
            <person name="Poggeler S."/>
            <person name="Quandt C.A."/>
            <person name="Sperisen C."/>
            <person name="Tritt A."/>
            <person name="Tisserant E."/>
            <person name="Crous P.W."/>
            <person name="Henrissat B."/>
            <person name="Nehls U."/>
            <person name="Egli S."/>
            <person name="Spatafora J.W."/>
            <person name="Grigoriev I.V."/>
            <person name="Martin F.M."/>
        </authorList>
    </citation>
    <scope>NUCLEOTIDE SEQUENCE [LARGE SCALE GENOMIC DNA]</scope>
    <source>
        <strain evidence="2 3">CBS 207.34</strain>
    </source>
</reference>
<dbReference type="AlphaFoldDB" id="A0A8E2EW60"/>
<keyword evidence="3" id="KW-1185">Reference proteome</keyword>
<dbReference type="EMBL" id="KV750207">
    <property type="protein sequence ID" value="OCL05798.1"/>
    <property type="molecule type" value="Genomic_DNA"/>
</dbReference>
<feature type="region of interest" description="Disordered" evidence="1">
    <location>
        <begin position="56"/>
        <end position="78"/>
    </location>
</feature>
<evidence type="ECO:0000313" key="2">
    <source>
        <dbReference type="EMBL" id="OCL05798.1"/>
    </source>
</evidence>
<evidence type="ECO:0000256" key="1">
    <source>
        <dbReference type="SAM" id="MobiDB-lite"/>
    </source>
</evidence>
<dbReference type="OrthoDB" id="5428693at2759"/>
<accession>A0A8E2EW60</accession>
<organism evidence="2 3">
    <name type="scientific">Glonium stellatum</name>
    <dbReference type="NCBI Taxonomy" id="574774"/>
    <lineage>
        <taxon>Eukaryota</taxon>
        <taxon>Fungi</taxon>
        <taxon>Dikarya</taxon>
        <taxon>Ascomycota</taxon>
        <taxon>Pezizomycotina</taxon>
        <taxon>Dothideomycetes</taxon>
        <taxon>Pleosporomycetidae</taxon>
        <taxon>Gloniales</taxon>
        <taxon>Gloniaceae</taxon>
        <taxon>Glonium</taxon>
    </lineage>
</organism>
<feature type="compositionally biased region" description="Basic residues" evidence="1">
    <location>
        <begin position="59"/>
        <end position="73"/>
    </location>
</feature>
<gene>
    <name evidence="2" type="ORF">AOQ84DRAFT_379239</name>
</gene>
<proteinExistence type="predicted"/>